<accession>A0A1Y1L3J8</accession>
<dbReference type="InterPro" id="IPR036322">
    <property type="entry name" value="WD40_repeat_dom_sf"/>
</dbReference>
<dbReference type="SMART" id="SM00320">
    <property type="entry name" value="WD40"/>
    <property type="match status" value="7"/>
</dbReference>
<name>A0A1Y1L3J8_PHOPY</name>
<dbReference type="InterPro" id="IPR000409">
    <property type="entry name" value="BEACH_dom"/>
</dbReference>
<dbReference type="PANTHER" id="PTHR13743:SF123">
    <property type="entry name" value="PROTEIN FAN"/>
    <property type="match status" value="1"/>
</dbReference>
<dbReference type="PROSITE" id="PS51783">
    <property type="entry name" value="PH_BEACH"/>
    <property type="match status" value="1"/>
</dbReference>
<dbReference type="InterPro" id="IPR015943">
    <property type="entry name" value="WD40/YVTN_repeat-like_dom_sf"/>
</dbReference>
<feature type="repeat" description="WD" evidence="3">
    <location>
        <begin position="854"/>
        <end position="888"/>
    </location>
</feature>
<dbReference type="InterPro" id="IPR023362">
    <property type="entry name" value="PH-BEACH_dom"/>
</dbReference>
<dbReference type="SMART" id="SM01026">
    <property type="entry name" value="Beach"/>
    <property type="match status" value="1"/>
</dbReference>
<dbReference type="CDD" id="cd01201">
    <property type="entry name" value="PH_BEACH"/>
    <property type="match status" value="1"/>
</dbReference>
<dbReference type="Gene3D" id="2.30.29.30">
    <property type="entry name" value="Pleckstrin-homology domain (PH domain)/Phosphotyrosine-binding domain (PTB)"/>
    <property type="match status" value="1"/>
</dbReference>
<evidence type="ECO:0000256" key="2">
    <source>
        <dbReference type="ARBA" id="ARBA00022737"/>
    </source>
</evidence>
<dbReference type="PANTHER" id="PTHR13743">
    <property type="entry name" value="BEIGE/BEACH-RELATED"/>
    <property type="match status" value="1"/>
</dbReference>
<evidence type="ECO:0000256" key="3">
    <source>
        <dbReference type="PROSITE-ProRule" id="PRU00221"/>
    </source>
</evidence>
<feature type="domain" description="BEACH-type PH" evidence="5">
    <location>
        <begin position="170"/>
        <end position="268"/>
    </location>
</feature>
<dbReference type="Pfam" id="PF00400">
    <property type="entry name" value="WD40"/>
    <property type="match status" value="5"/>
</dbReference>
<feature type="repeat" description="WD" evidence="3">
    <location>
        <begin position="731"/>
        <end position="772"/>
    </location>
</feature>
<dbReference type="EMBL" id="GEZM01065955">
    <property type="protein sequence ID" value="JAV68269.1"/>
    <property type="molecule type" value="Transcribed_RNA"/>
</dbReference>
<keyword evidence="2" id="KW-0677">Repeat</keyword>
<reference evidence="6" key="1">
    <citation type="journal article" date="2016" name="Sci. Rep.">
        <title>Molecular characterization of firefly nuptial gifts: a multi-omics approach sheds light on postcopulatory sexual selection.</title>
        <authorList>
            <person name="Al-Wathiqui N."/>
            <person name="Fallon T.R."/>
            <person name="South A."/>
            <person name="Weng J.K."/>
            <person name="Lewis S.M."/>
        </authorList>
    </citation>
    <scope>NUCLEOTIDE SEQUENCE</scope>
</reference>
<evidence type="ECO:0008006" key="7">
    <source>
        <dbReference type="Google" id="ProtNLM"/>
    </source>
</evidence>
<proteinExistence type="predicted"/>
<dbReference type="Pfam" id="PF25400">
    <property type="entry name" value="PH_FAN"/>
    <property type="match status" value="1"/>
</dbReference>
<keyword evidence="1 3" id="KW-0853">WD repeat</keyword>
<dbReference type="InterPro" id="IPR050865">
    <property type="entry name" value="BEACH_Domain"/>
</dbReference>
<dbReference type="PROSITE" id="PS50294">
    <property type="entry name" value="WD_REPEATS_REGION"/>
    <property type="match status" value="3"/>
</dbReference>
<evidence type="ECO:0000259" key="5">
    <source>
        <dbReference type="PROSITE" id="PS51783"/>
    </source>
</evidence>
<organism evidence="6">
    <name type="scientific">Photinus pyralis</name>
    <name type="common">Common eastern firefly</name>
    <name type="synonym">Lampyris pyralis</name>
    <dbReference type="NCBI Taxonomy" id="7054"/>
    <lineage>
        <taxon>Eukaryota</taxon>
        <taxon>Metazoa</taxon>
        <taxon>Ecdysozoa</taxon>
        <taxon>Arthropoda</taxon>
        <taxon>Hexapoda</taxon>
        <taxon>Insecta</taxon>
        <taxon>Pterygota</taxon>
        <taxon>Neoptera</taxon>
        <taxon>Endopterygota</taxon>
        <taxon>Coleoptera</taxon>
        <taxon>Polyphaga</taxon>
        <taxon>Elateriformia</taxon>
        <taxon>Elateroidea</taxon>
        <taxon>Lampyridae</taxon>
        <taxon>Lampyrinae</taxon>
        <taxon>Photinus</taxon>
    </lineage>
</organism>
<evidence type="ECO:0000259" key="4">
    <source>
        <dbReference type="PROSITE" id="PS50197"/>
    </source>
</evidence>
<dbReference type="AlphaFoldDB" id="A0A1Y1L3J8"/>
<evidence type="ECO:0000313" key="6">
    <source>
        <dbReference type="EMBL" id="JAV68269.1"/>
    </source>
</evidence>
<dbReference type="InterPro" id="IPR036372">
    <property type="entry name" value="BEACH_dom_sf"/>
</dbReference>
<dbReference type="Gene3D" id="1.10.1540.10">
    <property type="entry name" value="BEACH domain"/>
    <property type="match status" value="1"/>
</dbReference>
<evidence type="ECO:0000256" key="1">
    <source>
        <dbReference type="ARBA" id="ARBA00022574"/>
    </source>
</evidence>
<dbReference type="InterPro" id="IPR057496">
    <property type="entry name" value="FAN-like_PH"/>
</dbReference>
<dbReference type="PROSITE" id="PS50197">
    <property type="entry name" value="BEACH"/>
    <property type="match status" value="1"/>
</dbReference>
<feature type="repeat" description="WD" evidence="3">
    <location>
        <begin position="682"/>
        <end position="713"/>
    </location>
</feature>
<dbReference type="CDD" id="cd06071">
    <property type="entry name" value="Beach"/>
    <property type="match status" value="1"/>
</dbReference>
<dbReference type="SUPFAM" id="SSF81837">
    <property type="entry name" value="BEACH domain"/>
    <property type="match status" value="1"/>
</dbReference>
<dbReference type="PROSITE" id="PS50082">
    <property type="entry name" value="WD_REPEATS_2"/>
    <property type="match status" value="5"/>
</dbReference>
<dbReference type="SUPFAM" id="SSF50729">
    <property type="entry name" value="PH domain-like"/>
    <property type="match status" value="1"/>
</dbReference>
<dbReference type="Pfam" id="PF02138">
    <property type="entry name" value="Beach"/>
    <property type="match status" value="1"/>
</dbReference>
<feature type="domain" description="BEACH" evidence="4">
    <location>
        <begin position="272"/>
        <end position="559"/>
    </location>
</feature>
<sequence length="888" mass="101505">MEKGRFSLLVLEPGEIYFEDFSACLIPSDTTTSNYELKKQQGRLRMCSKSLVFEPHDLNKPLIKIPLKECTILEQFKGKAKFLNKSKNVLSVSTKLYIEMFEGNIIEPYKFCGFSRFLFLLNYANIMDCLPRITQLQRASTLPAGEQADMIATIVHSRQARVRFDPLWLDLYEKVVMETQADKVTPLVLNPGRILLSSARLFFQPYNNIETYPVLKINLSSIRQIIKRRFLLRHIGLEIYSSENNTIPYIYFAFRSPADRDKLYDNLLQQSDLKLSKIEQDVMTLQWQNGYVSNYDYLLYINSLADRTINDLTQYPVFPWVVADYKSKTLDLNNPETYRDLSKPIGALNADRLQKLMERFEEMSFPKFIYGSHYSTPAFVLFYLVRFYPHYVLCLQNGRFDHPDRMFNSCEDVYRNCLTNMSDFKELIPEFYDVEQGGEFLVNSMGINLGVRFDGSKVGDVQLPPWANSPKHFIRALRDALESDYVSERLHLWIDLIFGFKQRGDEAEEAKNLFYYLCYEGSVDLDSIGDLNKRRALEVQIMEFGQIPKQLFKVPHPQRKVKGPMLRVPSVDKESEKVNEDSTSVWKSVTSLNLESTFNTHKDSVSALLITDDNNQIMSVGYDGKFKVFSISQKRQIRSANIGNMPLSSIIQLPNTNVVVIGSFDNNIVLYDLDFGKVIQTVMAHEDSVTCLAWGNELKLLASGSSDCTVKIWRSFANSDVIKPMQCLESQLDHNSQLTCLCFSPDNSLLATATDDGEIYLWSISTNLLRKKFVLHSGAVKAISFSPDGQKLVSCGSDKVFQVVDIETSMALYSKTLPSVLVSLKWQNFMLLLGSADGIIYIWDIVEVKLLHQEKAHTGAVNVVDIASEQSFVVTGGEDHTIKIWKPI</sequence>
<dbReference type="Gene3D" id="2.130.10.10">
    <property type="entry name" value="YVTN repeat-like/Quinoprotein amine dehydrogenase"/>
    <property type="match status" value="3"/>
</dbReference>
<dbReference type="FunFam" id="1.10.1540.10:FF:000001">
    <property type="entry name" value="neurobeachin isoform X1"/>
    <property type="match status" value="1"/>
</dbReference>
<feature type="repeat" description="WD" evidence="3">
    <location>
        <begin position="773"/>
        <end position="814"/>
    </location>
</feature>
<dbReference type="InterPro" id="IPR011993">
    <property type="entry name" value="PH-like_dom_sf"/>
</dbReference>
<dbReference type="SUPFAM" id="SSF50978">
    <property type="entry name" value="WD40 repeat-like"/>
    <property type="match status" value="1"/>
</dbReference>
<feature type="repeat" description="WD" evidence="3">
    <location>
        <begin position="598"/>
        <end position="639"/>
    </location>
</feature>
<dbReference type="InterPro" id="IPR001680">
    <property type="entry name" value="WD40_rpt"/>
</dbReference>
<protein>
    <recommendedName>
        <fullName evidence="7">WD repeat-containing protein 55 homolog</fullName>
    </recommendedName>
</protein>
<dbReference type="CDD" id="cd00200">
    <property type="entry name" value="WD40"/>
    <property type="match status" value="1"/>
</dbReference>